<dbReference type="STRING" id="1940790.L21SP3_01364"/>
<feature type="domain" description="DNA ligase D 3'-phosphoesterase" evidence="1">
    <location>
        <begin position="13"/>
        <end position="81"/>
    </location>
</feature>
<evidence type="ECO:0000313" key="2">
    <source>
        <dbReference type="EMBL" id="AQQ09558.1"/>
    </source>
</evidence>
<organism evidence="2 3">
    <name type="scientific">Sedimentisphaera cyanobacteriorum</name>
    <dbReference type="NCBI Taxonomy" id="1940790"/>
    <lineage>
        <taxon>Bacteria</taxon>
        <taxon>Pseudomonadati</taxon>
        <taxon>Planctomycetota</taxon>
        <taxon>Phycisphaerae</taxon>
        <taxon>Sedimentisphaerales</taxon>
        <taxon>Sedimentisphaeraceae</taxon>
        <taxon>Sedimentisphaera</taxon>
    </lineage>
</organism>
<evidence type="ECO:0000313" key="3">
    <source>
        <dbReference type="Proteomes" id="UP000188273"/>
    </source>
</evidence>
<protein>
    <submittedName>
        <fullName evidence="2">DNA ligase D, 3'-phosphoesterase domain</fullName>
    </submittedName>
</protein>
<dbReference type="InterPro" id="IPR014144">
    <property type="entry name" value="LigD_PE_domain"/>
</dbReference>
<dbReference type="KEGG" id="pbu:L21SP3_01364"/>
<dbReference type="RefSeq" id="WP_077540142.1">
    <property type="nucleotide sequence ID" value="NZ_CP019633.1"/>
</dbReference>
<dbReference type="EMBL" id="CP019633">
    <property type="protein sequence ID" value="AQQ09558.1"/>
    <property type="molecule type" value="Genomic_DNA"/>
</dbReference>
<dbReference type="Proteomes" id="UP000188273">
    <property type="component" value="Chromosome"/>
</dbReference>
<evidence type="ECO:0000259" key="1">
    <source>
        <dbReference type="Pfam" id="PF13298"/>
    </source>
</evidence>
<accession>A0A1Q2HQ58</accession>
<sequence>MRFVLIEHKCPYTNDHFDLMLERENHLETYRVEELSDLTRTARMIVKIKDHDKKFLTYEGPVNKGKGYARRADQGEYITLEGEKLKFTGRILSGIFRISSAEGENYLLEPVSKA</sequence>
<keyword evidence="2" id="KW-0436">Ligase</keyword>
<gene>
    <name evidence="2" type="ORF">L21SP3_01364</name>
</gene>
<dbReference type="AlphaFoldDB" id="A0A1Q2HQ58"/>
<reference evidence="3" key="1">
    <citation type="submission" date="2017-02" db="EMBL/GenBank/DDBJ databases">
        <title>Comparative genomics and description of representatives of a novel lineage of planctomycetes thriving in anoxic sediments.</title>
        <authorList>
            <person name="Spring S."/>
            <person name="Bunk B."/>
            <person name="Sproer C."/>
            <person name="Klenk H.-P."/>
        </authorList>
    </citation>
    <scope>NUCLEOTIDE SEQUENCE [LARGE SCALE GENOMIC DNA]</scope>
    <source>
        <strain evidence="3">L21-RPul-D3</strain>
    </source>
</reference>
<dbReference type="GO" id="GO:0016874">
    <property type="term" value="F:ligase activity"/>
    <property type="evidence" value="ECO:0007669"/>
    <property type="project" value="UniProtKB-KW"/>
</dbReference>
<proteinExistence type="predicted"/>
<dbReference type="OrthoDB" id="288736at2"/>
<dbReference type="Pfam" id="PF13298">
    <property type="entry name" value="LigD_N"/>
    <property type="match status" value="1"/>
</dbReference>
<keyword evidence="3" id="KW-1185">Reference proteome</keyword>
<name>A0A1Q2HQ58_9BACT</name>